<organism evidence="2 3">
    <name type="scientific">Geodia barretti</name>
    <name type="common">Barrett's horny sponge</name>
    <dbReference type="NCBI Taxonomy" id="519541"/>
    <lineage>
        <taxon>Eukaryota</taxon>
        <taxon>Metazoa</taxon>
        <taxon>Porifera</taxon>
        <taxon>Demospongiae</taxon>
        <taxon>Heteroscleromorpha</taxon>
        <taxon>Tetractinellida</taxon>
        <taxon>Astrophorina</taxon>
        <taxon>Geodiidae</taxon>
        <taxon>Geodia</taxon>
    </lineage>
</organism>
<gene>
    <name evidence="2" type="ORF">GBAR_LOCUS18036</name>
</gene>
<feature type="signal peptide" evidence="1">
    <location>
        <begin position="1"/>
        <end position="20"/>
    </location>
</feature>
<protein>
    <recommendedName>
        <fullName evidence="4">Fibrinogen C-terminal domain-containing protein</fullName>
    </recommendedName>
</protein>
<name>A0AA35WT48_GEOBA</name>
<sequence length="354" mass="39275">MVARSFIVVFCLMTLKLVKADIDVVRVAAAAYEALGPDLHKIEEDIGRMKSEIFAEMDKHIAQSVKAAVGTTLQDLAPTLLSRIHSAGYNPCFPASSCKEILQLAPKSPSGLYWIRGTNNSSQHMYCDMDRSCKNGTGGWMRVAYIDMHNTNSTCPSGLRTLLISSLRLCAMNIDGAGCSSTFFPVNGIEYSQVCGKIIGYQQKTPDAFASGHNTTDTNYVDGISITHGESPRKHIWTFAAAVHEHNSNPTDVCPCTNTRNTPPPPSVPPFVANDYFCDTGNPNRFEFTFFRDDPLWDGAGCGEYNTCCDWNSPPWFRKEISPPTRDDIEIRLCADQARNDEDINFEKLELYVQ</sequence>
<reference evidence="2" key="1">
    <citation type="submission" date="2023-03" db="EMBL/GenBank/DDBJ databases">
        <authorList>
            <person name="Steffen K."/>
            <person name="Cardenas P."/>
        </authorList>
    </citation>
    <scope>NUCLEOTIDE SEQUENCE</scope>
</reference>
<evidence type="ECO:0000313" key="3">
    <source>
        <dbReference type="Proteomes" id="UP001174909"/>
    </source>
</evidence>
<comment type="caution">
    <text evidence="2">The sequence shown here is derived from an EMBL/GenBank/DDBJ whole genome shotgun (WGS) entry which is preliminary data.</text>
</comment>
<keyword evidence="1" id="KW-0732">Signal</keyword>
<evidence type="ECO:0008006" key="4">
    <source>
        <dbReference type="Google" id="ProtNLM"/>
    </source>
</evidence>
<accession>A0AA35WT48</accession>
<dbReference type="Gene3D" id="2.60.120.1000">
    <property type="match status" value="1"/>
</dbReference>
<keyword evidence="3" id="KW-1185">Reference proteome</keyword>
<dbReference type="AlphaFoldDB" id="A0AA35WT48"/>
<evidence type="ECO:0000256" key="1">
    <source>
        <dbReference type="SAM" id="SignalP"/>
    </source>
</evidence>
<evidence type="ECO:0000313" key="2">
    <source>
        <dbReference type="EMBL" id="CAI8031824.1"/>
    </source>
</evidence>
<feature type="chain" id="PRO_5041317139" description="Fibrinogen C-terminal domain-containing protein" evidence="1">
    <location>
        <begin position="21"/>
        <end position="354"/>
    </location>
</feature>
<dbReference type="InterPro" id="IPR036056">
    <property type="entry name" value="Fibrinogen-like_C"/>
</dbReference>
<dbReference type="EMBL" id="CASHTH010002570">
    <property type="protein sequence ID" value="CAI8031824.1"/>
    <property type="molecule type" value="Genomic_DNA"/>
</dbReference>
<dbReference type="Proteomes" id="UP001174909">
    <property type="component" value="Unassembled WGS sequence"/>
</dbReference>
<proteinExistence type="predicted"/>
<dbReference type="SUPFAM" id="SSF56496">
    <property type="entry name" value="Fibrinogen C-terminal domain-like"/>
    <property type="match status" value="1"/>
</dbReference>
<dbReference type="NCBIfam" id="NF040941">
    <property type="entry name" value="GGGWT_bact"/>
    <property type="match status" value="1"/>
</dbReference>